<keyword evidence="3" id="KW-0227">DNA damage</keyword>
<dbReference type="Pfam" id="PF16507">
    <property type="entry name" value="HEAT_PSME4_mid"/>
    <property type="match status" value="2"/>
</dbReference>
<reference evidence="8 9" key="1">
    <citation type="journal article" date="2024" name="Nat. Commun.">
        <title>Phylogenomics reveals the evolutionary origins of lichenization in chlorophyte algae.</title>
        <authorList>
            <person name="Puginier C."/>
            <person name="Libourel C."/>
            <person name="Otte J."/>
            <person name="Skaloud P."/>
            <person name="Haon M."/>
            <person name="Grisel S."/>
            <person name="Petersen M."/>
            <person name="Berrin J.G."/>
            <person name="Delaux P.M."/>
            <person name="Dal Grande F."/>
            <person name="Keller J."/>
        </authorList>
    </citation>
    <scope>NUCLEOTIDE SEQUENCE [LARGE SCALE GENOMIC DNA]</scope>
    <source>
        <strain evidence="8 9">SAG 2036</strain>
    </source>
</reference>
<feature type="domain" description="Proteasome activator Blm10 middle HEAT repeats region" evidence="7">
    <location>
        <begin position="290"/>
        <end position="495"/>
    </location>
</feature>
<evidence type="ECO:0000313" key="9">
    <source>
        <dbReference type="Proteomes" id="UP001465755"/>
    </source>
</evidence>
<name>A0AAW1NS02_9CHLO</name>
<dbReference type="PANTHER" id="PTHR32170">
    <property type="entry name" value="PROTEASOME ACTIVATOR COMPLEX SUBUNIT 4"/>
    <property type="match status" value="1"/>
</dbReference>
<dbReference type="Proteomes" id="UP001465755">
    <property type="component" value="Unassembled WGS sequence"/>
</dbReference>
<feature type="compositionally biased region" description="Low complexity" evidence="5">
    <location>
        <begin position="1564"/>
        <end position="1577"/>
    </location>
</feature>
<keyword evidence="4" id="KW-0234">DNA repair</keyword>
<comment type="caution">
    <text evidence="8">The sequence shown here is derived from an EMBL/GenBank/DDBJ whole genome shotgun (WGS) entry which is preliminary data.</text>
</comment>
<evidence type="ECO:0000256" key="4">
    <source>
        <dbReference type="ARBA" id="ARBA00023204"/>
    </source>
</evidence>
<evidence type="ECO:0000313" key="8">
    <source>
        <dbReference type="EMBL" id="KAK9792661.1"/>
    </source>
</evidence>
<dbReference type="InterPro" id="IPR016024">
    <property type="entry name" value="ARM-type_fold"/>
</dbReference>
<dbReference type="GO" id="GO:0006281">
    <property type="term" value="P:DNA repair"/>
    <property type="evidence" value="ECO:0007669"/>
    <property type="project" value="UniProtKB-KW"/>
</dbReference>
<dbReference type="PANTHER" id="PTHR32170:SF3">
    <property type="entry name" value="PROTEASOME ACTIVATOR COMPLEX SUBUNIT 4"/>
    <property type="match status" value="1"/>
</dbReference>
<accession>A0AAW1NS02</accession>
<evidence type="ECO:0008006" key="10">
    <source>
        <dbReference type="Google" id="ProtNLM"/>
    </source>
</evidence>
<feature type="region of interest" description="Disordered" evidence="5">
    <location>
        <begin position="1564"/>
        <end position="1600"/>
    </location>
</feature>
<sequence>MDHKGSRSIWREWLPEDLLPQVQSEEPHRFSRTLRAFANEWKQNSDMPSAQRCLESLKWVSVFKSSMTTWHRPEACSDAPGQAYSGLAMYFGEQNALSGIIHRSRRFFAPDAAQEIWDAFSPALSNMLTPQCLEALGWLVLFLPTCQATIDPKAGAWDAWLGTILDTWQAVAPCDFFQHQALGFVARLAKHDCYGVVQWQKHMSVLYTHMLWSFHVPVGTATAKIPFGRGSSIFNKSTFSLDSYERSDSAGKLAIYLLQRGAAAAHADSLQNGSMDDASAPASVSGMAHLERLADLLENYYHPSNNGTWDKSLASLLSSLTKYMGKRLVFERSPKLDEDQDGYEAAGVSLQSHDAREPMDEDTTRRLAAVVVKLAGPAQFAKSYHQQAAACNALAVAAYVAPDLVLSLAYQRFQEGLQAVNAVHQLNGAIHLWGLCLRPLLLCGEAYIASSIAPDAPQVPVGEAIAASLMAVLPGIDANDPSKCLTVFRFCCSALLQLPALPEHSGQAGLIPLDTELWLDELLSRIFTILENLEAPDTRSETAAGRGSFKNIIAGSASAGGSFLLEKQSMFRPLFGLLFARLPRPLALQALKRIQRFVTSTTLPSVMREVSAMCQEAQAAGPKESMSELALPLLQHLKQELSSDGELSMAQAARLQWQLSVIDGLTPNAGTAILSVKKQLADVLRLALSSSSQEVQEAGETALVATLGGLTNYYLSNAYGATHKSLQPAAKSGREAHGLLVQAWGDVKYTAAQPTLEAPEWHMPSPEELAFAEELVSEHLENAARALLAECGSPNVGATSKDRQHLRGLLLSMTGCLIALGSALPGLDPQVEANGDSLAVIGKNGVLVGNPESRALVAQALVAAAGALTDSELLEEVSAVMQYVVCPSHFEWLEYEQQLGGWREDSKVINEPAIAGMLDPQGQRWCKRWPRWLLSERALAQHLWRGSQASFRPWLSTQCLDPPPSSLPQPVKDVLAALVPLSMHTYAHVRNVSALALKLALKRTPKIAPMLMPPYLGALSGVQLQLGSWDSADGTHCLEESLQQLLPAIGQPASTVAMSAAAASREEGEVAGASSVLQAMPFFRFVSRNSTALAAISAAVMASSSRAGIKTASSIARIFSGMVVRLIRPPELLAAQMEHQPLPAGMQALQARLREVTASNAPHSLHWRYIIMAEALQIVLLPPQSSEAAAAAASRALTLLTSPIPGQRGIGSTQLLYILQPAASWQTEGMLEAVGSSVRAKLQAEPQWGQLLMDQLTHAQPTLNQDNHGQSSMSGLMSRLMAKPEDLVVESISQASAHLTEWPRGRTTPAPLNNDTFHLDHARVIQALAQLSPSEVVQALKGPLQAAVQQGQRDNDRAASHAAAEVLAGLLASGTVFQPGEHGGQSAWDDWVRDTLVSALEAAPMDLHDAWAVAVRYAVHWLSRSDQPFLKLLLPAVLQMPPSGAPSSAAVRRLKLMAACLGEFSNLGACGTRTSSGEELRLPATAQAREAAHSLQASFLGEVPELSLQTGETARKCAATCTVLALAPAIWMQQGTEQGSLAPEVHSVLEYIVQGMQEGVEAIAAASATPSSEPSSPMQSADSAMMTSPKPSSAHDNGAPLMSDPRVVRLGLLPLLLRVQELTAPEAQPLALEAKMAAALVKYVHWPESVLQQVAGLISTAPSMEPWKARGAAIAFTQHFWFRHVFLLGNAGAASIQEATMQLLRDSKLEVQENAAALLAGLLTGQSPAQVTQLRDQCLSAAERLFPKGKRRRKADAATNGEAALADRHAAVLALKAFVLSTPYDVPAWLPPVLVALMRASSQPAPVSATLRKTLQEFRRTHEEGSLQQVRTALGEDQWDALRDIASPASYFA</sequence>
<protein>
    <recommendedName>
        <fullName evidence="10">Proteasome activator subunit 4</fullName>
    </recommendedName>
</protein>
<evidence type="ECO:0000259" key="7">
    <source>
        <dbReference type="Pfam" id="PF16507"/>
    </source>
</evidence>
<evidence type="ECO:0000256" key="5">
    <source>
        <dbReference type="SAM" id="MobiDB-lite"/>
    </source>
</evidence>
<feature type="domain" description="Proteasome activator Blm10 middle HEAT repeats region" evidence="7">
    <location>
        <begin position="517"/>
        <end position="820"/>
    </location>
</feature>
<comment type="similarity">
    <text evidence="1">Belongs to the BLM10 family.</text>
</comment>
<proteinExistence type="inferred from homology"/>
<dbReference type="GO" id="GO:0010499">
    <property type="term" value="P:proteasomal ubiquitin-independent protein catabolic process"/>
    <property type="evidence" value="ECO:0007669"/>
    <property type="project" value="TreeGrafter"/>
</dbReference>
<dbReference type="InterPro" id="IPR032430">
    <property type="entry name" value="Blm10_mid"/>
</dbReference>
<dbReference type="Pfam" id="PF11919">
    <property type="entry name" value="PSME4_C"/>
    <property type="match status" value="1"/>
</dbReference>
<dbReference type="EMBL" id="JALJOQ010000161">
    <property type="protein sequence ID" value="KAK9792661.1"/>
    <property type="molecule type" value="Genomic_DNA"/>
</dbReference>
<feature type="domain" description="Proteasome activator complex subunit 4 C-terminal" evidence="6">
    <location>
        <begin position="1767"/>
        <end position="1853"/>
    </location>
</feature>
<dbReference type="InterPro" id="IPR021843">
    <property type="entry name" value="PSME4_C"/>
</dbReference>
<dbReference type="SUPFAM" id="SSF48371">
    <property type="entry name" value="ARM repeat"/>
    <property type="match status" value="1"/>
</dbReference>
<dbReference type="GO" id="GO:0005634">
    <property type="term" value="C:nucleus"/>
    <property type="evidence" value="ECO:0007669"/>
    <property type="project" value="TreeGrafter"/>
</dbReference>
<dbReference type="GO" id="GO:0005829">
    <property type="term" value="C:cytosol"/>
    <property type="evidence" value="ECO:0007669"/>
    <property type="project" value="TreeGrafter"/>
</dbReference>
<evidence type="ECO:0000256" key="2">
    <source>
        <dbReference type="ARBA" id="ARBA00022737"/>
    </source>
</evidence>
<dbReference type="GO" id="GO:0016504">
    <property type="term" value="F:peptidase activator activity"/>
    <property type="evidence" value="ECO:0007669"/>
    <property type="project" value="InterPro"/>
</dbReference>
<keyword evidence="2" id="KW-0677">Repeat</keyword>
<feature type="compositionally biased region" description="Polar residues" evidence="5">
    <location>
        <begin position="1578"/>
        <end position="1595"/>
    </location>
</feature>
<organism evidence="8 9">
    <name type="scientific">Symbiochloris irregularis</name>
    <dbReference type="NCBI Taxonomy" id="706552"/>
    <lineage>
        <taxon>Eukaryota</taxon>
        <taxon>Viridiplantae</taxon>
        <taxon>Chlorophyta</taxon>
        <taxon>core chlorophytes</taxon>
        <taxon>Trebouxiophyceae</taxon>
        <taxon>Trebouxiales</taxon>
        <taxon>Trebouxiaceae</taxon>
        <taxon>Symbiochloris</taxon>
    </lineage>
</organism>
<evidence type="ECO:0000259" key="6">
    <source>
        <dbReference type="Pfam" id="PF11919"/>
    </source>
</evidence>
<evidence type="ECO:0000256" key="1">
    <source>
        <dbReference type="ARBA" id="ARBA00005739"/>
    </source>
</evidence>
<dbReference type="InterPro" id="IPR035309">
    <property type="entry name" value="PSME4"/>
</dbReference>
<keyword evidence="9" id="KW-1185">Reference proteome</keyword>
<dbReference type="GO" id="GO:0070628">
    <property type="term" value="F:proteasome binding"/>
    <property type="evidence" value="ECO:0007669"/>
    <property type="project" value="InterPro"/>
</dbReference>
<gene>
    <name evidence="8" type="ORF">WJX73_001340</name>
</gene>
<evidence type="ECO:0000256" key="3">
    <source>
        <dbReference type="ARBA" id="ARBA00022763"/>
    </source>
</evidence>